<comment type="caution">
    <text evidence="1">The sequence shown here is derived from an EMBL/GenBank/DDBJ whole genome shotgun (WGS) entry which is preliminary data.</text>
</comment>
<gene>
    <name evidence="1" type="ORF">LCGC14_3008510</name>
</gene>
<name>A0A0F8WZD1_9ZZZZ</name>
<organism evidence="1">
    <name type="scientific">marine sediment metagenome</name>
    <dbReference type="NCBI Taxonomy" id="412755"/>
    <lineage>
        <taxon>unclassified sequences</taxon>
        <taxon>metagenomes</taxon>
        <taxon>ecological metagenomes</taxon>
    </lineage>
</organism>
<feature type="non-terminal residue" evidence="1">
    <location>
        <position position="1"/>
    </location>
</feature>
<dbReference type="EMBL" id="LAZR01062200">
    <property type="protein sequence ID" value="KKK62018.1"/>
    <property type="molecule type" value="Genomic_DNA"/>
</dbReference>
<evidence type="ECO:0000313" key="1">
    <source>
        <dbReference type="EMBL" id="KKK62018.1"/>
    </source>
</evidence>
<proteinExistence type="predicted"/>
<protein>
    <submittedName>
        <fullName evidence="1">Uncharacterized protein</fullName>
    </submittedName>
</protein>
<accession>A0A0F8WZD1</accession>
<dbReference type="AlphaFoldDB" id="A0A0F8WZD1"/>
<sequence>RYKLRTLWISQGRRSMTDIKLKFTDDIKKILRNKLYFAYTYKEIKNSKQLIKKVEKDIEQGFTEEDLGPMDDPDRVRALVFYPVN</sequence>
<reference evidence="1" key="1">
    <citation type="journal article" date="2015" name="Nature">
        <title>Complex archaea that bridge the gap between prokaryotes and eukaryotes.</title>
        <authorList>
            <person name="Spang A."/>
            <person name="Saw J.H."/>
            <person name="Jorgensen S.L."/>
            <person name="Zaremba-Niedzwiedzka K."/>
            <person name="Martijn J."/>
            <person name="Lind A.E."/>
            <person name="van Eijk R."/>
            <person name="Schleper C."/>
            <person name="Guy L."/>
            <person name="Ettema T.J."/>
        </authorList>
    </citation>
    <scope>NUCLEOTIDE SEQUENCE</scope>
</reference>